<feature type="compositionally biased region" description="Basic and acidic residues" evidence="2">
    <location>
        <begin position="148"/>
        <end position="159"/>
    </location>
</feature>
<dbReference type="SMART" id="SM00496">
    <property type="entry name" value="IENR2"/>
    <property type="match status" value="2"/>
</dbReference>
<dbReference type="PROSITE" id="PS50164">
    <property type="entry name" value="GIY_YIG"/>
    <property type="match status" value="1"/>
</dbReference>
<protein>
    <recommendedName>
        <fullName evidence="3">GIY-YIG domain-containing protein</fullName>
    </recommendedName>
</protein>
<feature type="region of interest" description="Disordered" evidence="2">
    <location>
        <begin position="91"/>
        <end position="169"/>
    </location>
</feature>
<dbReference type="InterPro" id="IPR003611">
    <property type="entry name" value="NUMOD3"/>
</dbReference>
<feature type="compositionally biased region" description="Basic residues" evidence="2">
    <location>
        <begin position="160"/>
        <end position="169"/>
    </location>
</feature>
<feature type="domain" description="GIY-YIG" evidence="3">
    <location>
        <begin position="4"/>
        <end position="89"/>
    </location>
</feature>
<organism evidence="4">
    <name type="scientific">marine sediment metagenome</name>
    <dbReference type="NCBI Taxonomy" id="412755"/>
    <lineage>
        <taxon>unclassified sequences</taxon>
        <taxon>metagenomes</taxon>
        <taxon>ecological metagenomes</taxon>
    </lineage>
</organism>
<dbReference type="Pfam" id="PF01541">
    <property type="entry name" value="GIY-YIG"/>
    <property type="match status" value="1"/>
</dbReference>
<proteinExistence type="predicted"/>
<sequence length="169" mass="19753">MALNIFYVYMYMDQDNVPFYIGKGRDYKIGFKRWRPQNHTKGNTMTARKVRKLGVENVKVYFLHKDISEEEAFQKEIYWIKYLGRRDNGTGQLTNHTDGGEGSGGHISPLKGVPRSKETRQKISKSNMGRVAWNKELPAWNKGVSQTKEAKQKQSDSMKLRWRQKHNVK</sequence>
<evidence type="ECO:0000259" key="3">
    <source>
        <dbReference type="PROSITE" id="PS50164"/>
    </source>
</evidence>
<comment type="similarity">
    <text evidence="1">To endonucleases of group I introns of fungi and phage.</text>
</comment>
<gene>
    <name evidence="4" type="ORF">LCGC14_1034110</name>
</gene>
<reference evidence="4" key="1">
    <citation type="journal article" date="2015" name="Nature">
        <title>Complex archaea that bridge the gap between prokaryotes and eukaryotes.</title>
        <authorList>
            <person name="Spang A."/>
            <person name="Saw J.H."/>
            <person name="Jorgensen S.L."/>
            <person name="Zaremba-Niedzwiedzka K."/>
            <person name="Martijn J."/>
            <person name="Lind A.E."/>
            <person name="van Eijk R."/>
            <person name="Schleper C."/>
            <person name="Guy L."/>
            <person name="Ettema T.J."/>
        </authorList>
    </citation>
    <scope>NUCLEOTIDE SEQUENCE</scope>
</reference>
<evidence type="ECO:0000256" key="1">
    <source>
        <dbReference type="ARBA" id="ARBA00010045"/>
    </source>
</evidence>
<dbReference type="InterPro" id="IPR035901">
    <property type="entry name" value="GIY-YIG_endonuc_sf"/>
</dbReference>
<dbReference type="GO" id="GO:0003677">
    <property type="term" value="F:DNA binding"/>
    <property type="evidence" value="ECO:0007669"/>
    <property type="project" value="InterPro"/>
</dbReference>
<dbReference type="EMBL" id="LAZR01004218">
    <property type="protein sequence ID" value="KKN10689.1"/>
    <property type="molecule type" value="Genomic_DNA"/>
</dbReference>
<accession>A0A0F9MYC1</accession>
<dbReference type="SUPFAM" id="SSF82771">
    <property type="entry name" value="GIY-YIG endonuclease"/>
    <property type="match status" value="1"/>
</dbReference>
<evidence type="ECO:0000313" key="4">
    <source>
        <dbReference type="EMBL" id="KKN10689.1"/>
    </source>
</evidence>
<name>A0A0F9MYC1_9ZZZZ</name>
<evidence type="ECO:0000256" key="2">
    <source>
        <dbReference type="SAM" id="MobiDB-lite"/>
    </source>
</evidence>
<dbReference type="InterPro" id="IPR000305">
    <property type="entry name" value="GIY-YIG_endonuc"/>
</dbReference>
<dbReference type="Pfam" id="PF07460">
    <property type="entry name" value="NUMOD3"/>
    <property type="match status" value="1"/>
</dbReference>
<comment type="caution">
    <text evidence="4">The sequence shown here is derived from an EMBL/GenBank/DDBJ whole genome shotgun (WGS) entry which is preliminary data.</text>
</comment>
<dbReference type="AlphaFoldDB" id="A0A0F9MYC1"/>
<dbReference type="Gene3D" id="3.40.1440.10">
    <property type="entry name" value="GIY-YIG endonuclease"/>
    <property type="match status" value="1"/>
</dbReference>